<dbReference type="Proteomes" id="UP000031668">
    <property type="component" value="Unassembled WGS sequence"/>
</dbReference>
<organism evidence="1 2">
    <name type="scientific">Thelohanellus kitauei</name>
    <name type="common">Myxosporean</name>
    <dbReference type="NCBI Taxonomy" id="669202"/>
    <lineage>
        <taxon>Eukaryota</taxon>
        <taxon>Metazoa</taxon>
        <taxon>Cnidaria</taxon>
        <taxon>Myxozoa</taxon>
        <taxon>Myxosporea</taxon>
        <taxon>Bivalvulida</taxon>
        <taxon>Platysporina</taxon>
        <taxon>Myxobolidae</taxon>
        <taxon>Thelohanellus</taxon>
    </lineage>
</organism>
<protein>
    <submittedName>
        <fullName evidence="1">Uncharacterized protein</fullName>
    </submittedName>
</protein>
<keyword evidence="2" id="KW-1185">Reference proteome</keyword>
<reference evidence="1 2" key="1">
    <citation type="journal article" date="2014" name="Genome Biol. Evol.">
        <title>The genome of the myxosporean Thelohanellus kitauei shows adaptations to nutrient acquisition within its fish host.</title>
        <authorList>
            <person name="Yang Y."/>
            <person name="Xiong J."/>
            <person name="Zhou Z."/>
            <person name="Huo F."/>
            <person name="Miao W."/>
            <person name="Ran C."/>
            <person name="Liu Y."/>
            <person name="Zhang J."/>
            <person name="Feng J."/>
            <person name="Wang M."/>
            <person name="Wang M."/>
            <person name="Wang L."/>
            <person name="Yao B."/>
        </authorList>
    </citation>
    <scope>NUCLEOTIDE SEQUENCE [LARGE SCALE GENOMIC DNA]</scope>
    <source>
        <strain evidence="1">Wuqing</strain>
    </source>
</reference>
<accession>A0A0C2MSZ4</accession>
<gene>
    <name evidence="1" type="ORF">RF11_07646</name>
</gene>
<name>A0A0C2MSZ4_THEKT</name>
<dbReference type="EMBL" id="JWZT01003221">
    <property type="protein sequence ID" value="KII67340.1"/>
    <property type="molecule type" value="Genomic_DNA"/>
</dbReference>
<evidence type="ECO:0000313" key="1">
    <source>
        <dbReference type="EMBL" id="KII67340.1"/>
    </source>
</evidence>
<proteinExistence type="predicted"/>
<sequence length="126" mass="14982">MDLRFTTMNAFKIDLQLVTRRRSLQQVTYSPDKAQKRALAGISNKFISIPLIKNINNIISKFILLCLSHVLYSRKGIYPFIKLEYLYGDLSKILSFISNENHRHYVSIEMNLFRFLFEERIHLQIR</sequence>
<comment type="caution">
    <text evidence="1">The sequence shown here is derived from an EMBL/GenBank/DDBJ whole genome shotgun (WGS) entry which is preliminary data.</text>
</comment>
<dbReference type="AlphaFoldDB" id="A0A0C2MSZ4"/>
<evidence type="ECO:0000313" key="2">
    <source>
        <dbReference type="Proteomes" id="UP000031668"/>
    </source>
</evidence>